<keyword evidence="2" id="KW-1185">Reference proteome</keyword>
<proteinExistence type="predicted"/>
<name>A0A4Y7T010_COPMI</name>
<organism evidence="1 2">
    <name type="scientific">Coprinellus micaceus</name>
    <name type="common">Glistening ink-cap mushroom</name>
    <name type="synonym">Coprinus micaceus</name>
    <dbReference type="NCBI Taxonomy" id="71717"/>
    <lineage>
        <taxon>Eukaryota</taxon>
        <taxon>Fungi</taxon>
        <taxon>Dikarya</taxon>
        <taxon>Basidiomycota</taxon>
        <taxon>Agaricomycotina</taxon>
        <taxon>Agaricomycetes</taxon>
        <taxon>Agaricomycetidae</taxon>
        <taxon>Agaricales</taxon>
        <taxon>Agaricineae</taxon>
        <taxon>Psathyrellaceae</taxon>
        <taxon>Coprinellus</taxon>
    </lineage>
</organism>
<dbReference type="Proteomes" id="UP000298030">
    <property type="component" value="Unassembled WGS sequence"/>
</dbReference>
<accession>A0A4Y7T010</accession>
<evidence type="ECO:0000313" key="1">
    <source>
        <dbReference type="EMBL" id="TEB27311.1"/>
    </source>
</evidence>
<evidence type="ECO:0000313" key="2">
    <source>
        <dbReference type="Proteomes" id="UP000298030"/>
    </source>
</evidence>
<comment type="caution">
    <text evidence="1">The sequence shown here is derived from an EMBL/GenBank/DDBJ whole genome shotgun (WGS) entry which is preliminary data.</text>
</comment>
<gene>
    <name evidence="1" type="ORF">FA13DRAFT_1712684</name>
</gene>
<protein>
    <submittedName>
        <fullName evidence="1">Uncharacterized protein</fullName>
    </submittedName>
</protein>
<dbReference type="EMBL" id="QPFP01000041">
    <property type="protein sequence ID" value="TEB27311.1"/>
    <property type="molecule type" value="Genomic_DNA"/>
</dbReference>
<sequence>MPGSSPLRLPYRVVVHPRTGQDKGREEGVEERKVEWTHSSLDWRLGEEQHETYVCIVASAYRPTHEAYWGPATTKIALVSSSVGLPSVEYRVPGGLPSGNSSSGKYRNWGSMNAVLMRGEGGTGDPVLGHFRAQVVVIPRSCHGRGEEEEEDKQSVVGLWSGCRKAPKLIKPPKATVGVRDSTATLRLAEYDHHRDHFVAGLVREIWYFPLVLLRRPSRSVEAREREPPT</sequence>
<dbReference type="AlphaFoldDB" id="A0A4Y7T010"/>
<reference evidence="1 2" key="1">
    <citation type="journal article" date="2019" name="Nat. Ecol. Evol.">
        <title>Megaphylogeny resolves global patterns of mushroom evolution.</title>
        <authorList>
            <person name="Varga T."/>
            <person name="Krizsan K."/>
            <person name="Foldi C."/>
            <person name="Dima B."/>
            <person name="Sanchez-Garcia M."/>
            <person name="Sanchez-Ramirez S."/>
            <person name="Szollosi G.J."/>
            <person name="Szarkandi J.G."/>
            <person name="Papp V."/>
            <person name="Albert L."/>
            <person name="Andreopoulos W."/>
            <person name="Angelini C."/>
            <person name="Antonin V."/>
            <person name="Barry K.W."/>
            <person name="Bougher N.L."/>
            <person name="Buchanan P."/>
            <person name="Buyck B."/>
            <person name="Bense V."/>
            <person name="Catcheside P."/>
            <person name="Chovatia M."/>
            <person name="Cooper J."/>
            <person name="Damon W."/>
            <person name="Desjardin D."/>
            <person name="Finy P."/>
            <person name="Geml J."/>
            <person name="Haridas S."/>
            <person name="Hughes K."/>
            <person name="Justo A."/>
            <person name="Karasinski D."/>
            <person name="Kautmanova I."/>
            <person name="Kiss B."/>
            <person name="Kocsube S."/>
            <person name="Kotiranta H."/>
            <person name="LaButti K.M."/>
            <person name="Lechner B.E."/>
            <person name="Liimatainen K."/>
            <person name="Lipzen A."/>
            <person name="Lukacs Z."/>
            <person name="Mihaltcheva S."/>
            <person name="Morgado L.N."/>
            <person name="Niskanen T."/>
            <person name="Noordeloos M.E."/>
            <person name="Ohm R.A."/>
            <person name="Ortiz-Santana B."/>
            <person name="Ovrebo C."/>
            <person name="Racz N."/>
            <person name="Riley R."/>
            <person name="Savchenko A."/>
            <person name="Shiryaev A."/>
            <person name="Soop K."/>
            <person name="Spirin V."/>
            <person name="Szebenyi C."/>
            <person name="Tomsovsky M."/>
            <person name="Tulloss R.E."/>
            <person name="Uehling J."/>
            <person name="Grigoriev I.V."/>
            <person name="Vagvolgyi C."/>
            <person name="Papp T."/>
            <person name="Martin F.M."/>
            <person name="Miettinen O."/>
            <person name="Hibbett D.S."/>
            <person name="Nagy L.G."/>
        </authorList>
    </citation>
    <scope>NUCLEOTIDE SEQUENCE [LARGE SCALE GENOMIC DNA]</scope>
    <source>
        <strain evidence="1 2">FP101781</strain>
    </source>
</reference>